<protein>
    <recommendedName>
        <fullName evidence="4">Secreted protein</fullName>
    </recommendedName>
</protein>
<keyword evidence="1" id="KW-0732">Signal</keyword>
<accession>A0AAW5KL37</accession>
<reference evidence="2" key="1">
    <citation type="submission" date="2022-06" db="EMBL/GenBank/DDBJ databases">
        <title>Isolation of gut microbiota from human fecal samples.</title>
        <authorList>
            <person name="Pamer E.G."/>
            <person name="Barat B."/>
            <person name="Waligurski E."/>
            <person name="Medina S."/>
            <person name="Paddock L."/>
            <person name="Mostad J."/>
        </authorList>
    </citation>
    <scope>NUCLEOTIDE SEQUENCE</scope>
    <source>
        <strain evidence="2">DFI.5.57</strain>
    </source>
</reference>
<dbReference type="EMBL" id="JANGCN010000026">
    <property type="protein sequence ID" value="MCQ5153806.1"/>
    <property type="molecule type" value="Genomic_DNA"/>
</dbReference>
<evidence type="ECO:0000313" key="3">
    <source>
        <dbReference type="Proteomes" id="UP001206236"/>
    </source>
</evidence>
<evidence type="ECO:0000256" key="1">
    <source>
        <dbReference type="SAM" id="SignalP"/>
    </source>
</evidence>
<name>A0AAW5KL37_9FIRM</name>
<evidence type="ECO:0000313" key="2">
    <source>
        <dbReference type="EMBL" id="MCQ5153806.1"/>
    </source>
</evidence>
<dbReference type="Proteomes" id="UP001206236">
    <property type="component" value="Unassembled WGS sequence"/>
</dbReference>
<proteinExistence type="predicted"/>
<organism evidence="2 3">
    <name type="scientific">Ruminococcus bicirculans</name>
    <name type="common">ex Wegman et al. 2014</name>
    <dbReference type="NCBI Taxonomy" id="1160721"/>
    <lineage>
        <taxon>Bacteria</taxon>
        <taxon>Bacillati</taxon>
        <taxon>Bacillota</taxon>
        <taxon>Clostridia</taxon>
        <taxon>Eubacteriales</taxon>
        <taxon>Oscillospiraceae</taxon>
        <taxon>Ruminococcus</taxon>
    </lineage>
</organism>
<feature type="signal peptide" evidence="1">
    <location>
        <begin position="1"/>
        <end position="23"/>
    </location>
</feature>
<sequence>MKKVIISILSLAMTASMAIPAFADTTADVQGKYKAGAESPVTISADITWEDMTFDYTEGEKTWNPETHQVDQADGKWTSDTKAITVTNHSNVGIMAKFNFAPEGDIEGSFTKDGTSTDKLELDTIKNLDEGSAAPSDTMNFGITGGAISENCKLGTITVYITPNDNSNYIFTKAELNEASVKNAQ</sequence>
<dbReference type="RefSeq" id="WP_256322333.1">
    <property type="nucleotide sequence ID" value="NZ_JANGCN010000026.1"/>
</dbReference>
<dbReference type="AlphaFoldDB" id="A0AAW5KL37"/>
<evidence type="ECO:0008006" key="4">
    <source>
        <dbReference type="Google" id="ProtNLM"/>
    </source>
</evidence>
<gene>
    <name evidence="2" type="ORF">NE632_10865</name>
</gene>
<feature type="chain" id="PRO_5043947095" description="Secreted protein" evidence="1">
    <location>
        <begin position="24"/>
        <end position="185"/>
    </location>
</feature>
<comment type="caution">
    <text evidence="2">The sequence shown here is derived from an EMBL/GenBank/DDBJ whole genome shotgun (WGS) entry which is preliminary data.</text>
</comment>